<protein>
    <submittedName>
        <fullName evidence="5">LCP family protein</fullName>
    </submittedName>
</protein>
<evidence type="ECO:0000313" key="6">
    <source>
        <dbReference type="Proteomes" id="UP000824239"/>
    </source>
</evidence>
<evidence type="ECO:0000313" key="5">
    <source>
        <dbReference type="EMBL" id="HIR50650.1"/>
    </source>
</evidence>
<dbReference type="Proteomes" id="UP000824239">
    <property type="component" value="Unassembled WGS sequence"/>
</dbReference>
<dbReference type="InterPro" id="IPR050922">
    <property type="entry name" value="LytR/CpsA/Psr_CW_biosynth"/>
</dbReference>
<evidence type="ECO:0000256" key="1">
    <source>
        <dbReference type="ARBA" id="ARBA00006068"/>
    </source>
</evidence>
<evidence type="ECO:0000256" key="3">
    <source>
        <dbReference type="SAM" id="Phobius"/>
    </source>
</evidence>
<reference evidence="5" key="2">
    <citation type="journal article" date="2021" name="PeerJ">
        <title>Extensive microbial diversity within the chicken gut microbiome revealed by metagenomics and culture.</title>
        <authorList>
            <person name="Gilroy R."/>
            <person name="Ravi A."/>
            <person name="Getino M."/>
            <person name="Pursley I."/>
            <person name="Horton D.L."/>
            <person name="Alikhan N.F."/>
            <person name="Baker D."/>
            <person name="Gharbi K."/>
            <person name="Hall N."/>
            <person name="Watson M."/>
            <person name="Adriaenssens E.M."/>
            <person name="Foster-Nyarko E."/>
            <person name="Jarju S."/>
            <person name="Secka A."/>
            <person name="Antonio M."/>
            <person name="Oren A."/>
            <person name="Chaudhuri R.R."/>
            <person name="La Ragione R."/>
            <person name="Hildebrand F."/>
            <person name="Pallen M.J."/>
        </authorList>
    </citation>
    <scope>NUCLEOTIDE SEQUENCE</scope>
    <source>
        <strain evidence="5">ChiBcec15-4380</strain>
    </source>
</reference>
<feature type="domain" description="Cell envelope-related transcriptional attenuator" evidence="4">
    <location>
        <begin position="142"/>
        <end position="293"/>
    </location>
</feature>
<feature type="transmembrane region" description="Helical" evidence="3">
    <location>
        <begin position="47"/>
        <end position="66"/>
    </location>
</feature>
<dbReference type="PANTHER" id="PTHR33392:SF6">
    <property type="entry name" value="POLYISOPRENYL-TEICHOIC ACID--PEPTIDOGLYCAN TEICHOIC ACID TRANSFERASE TAGU"/>
    <property type="match status" value="1"/>
</dbReference>
<feature type="compositionally biased region" description="Low complexity" evidence="2">
    <location>
        <begin position="459"/>
        <end position="470"/>
    </location>
</feature>
<evidence type="ECO:0000256" key="2">
    <source>
        <dbReference type="SAM" id="MobiDB-lite"/>
    </source>
</evidence>
<sequence>MKLFGSKHGGAYASSKKRTVNSAAREGRRGEAPASRRKHRLSGVQRGAILLLCSILVLAGTCVAIYRDFVKPVEIKQPSLPTVSDGVDGEEEVFTPPTTVEIETTVDEETGEEIELEVEVPASHKEGFYNILIAGTDDDGGRTDTIMIARLDTNDHTVALMSVPRDTLISGNHSVPKINSVYGGAGGGKDGMEALKSKLAQMLGFEVDGYVLVKLDVFIQLVDLVGGVEFDVPQRMYYSDPTQDLYIDLQPGLQTLNGEQAMGLVRFRKGYATQDIMRTQVQQQFLQALAKKYLSATTLTKLPELANLFFENVTTDMTVGNMVYYGQELLKCDFDNMFTYTLEGEAVMVSGASCYAIYQNKTLEVINEYFNPYDAEITAANVSIRTPESVYASSSSSSGSSSTTTEPDDTGETDPDTTDPGVTDPDATDPDATDPDVDDPGATDPDAGDPVEEDPGIPDDPLAGDPLAPSDETEWP</sequence>
<evidence type="ECO:0000259" key="4">
    <source>
        <dbReference type="Pfam" id="PF03816"/>
    </source>
</evidence>
<keyword evidence="3" id="KW-1133">Transmembrane helix</keyword>
<comment type="similarity">
    <text evidence="1">Belongs to the LytR/CpsA/Psr (LCP) family.</text>
</comment>
<dbReference type="Pfam" id="PF03816">
    <property type="entry name" value="LytR_cpsA_psr"/>
    <property type="match status" value="1"/>
</dbReference>
<gene>
    <name evidence="5" type="ORF">IAA53_05110</name>
</gene>
<comment type="caution">
    <text evidence="5">The sequence shown here is derived from an EMBL/GenBank/DDBJ whole genome shotgun (WGS) entry which is preliminary data.</text>
</comment>
<reference evidence="5" key="1">
    <citation type="submission" date="2020-10" db="EMBL/GenBank/DDBJ databases">
        <authorList>
            <person name="Gilroy R."/>
        </authorList>
    </citation>
    <scope>NUCLEOTIDE SEQUENCE</scope>
    <source>
        <strain evidence="5">ChiBcec15-4380</strain>
    </source>
</reference>
<dbReference type="InterPro" id="IPR004474">
    <property type="entry name" value="LytR_CpsA_psr"/>
</dbReference>
<feature type="compositionally biased region" description="Acidic residues" evidence="2">
    <location>
        <begin position="406"/>
        <end position="417"/>
    </location>
</feature>
<name>A0A9D1IWW8_9FIRM</name>
<feature type="region of interest" description="Disordered" evidence="2">
    <location>
        <begin position="390"/>
        <end position="476"/>
    </location>
</feature>
<feature type="compositionally biased region" description="Acidic residues" evidence="2">
    <location>
        <begin position="426"/>
        <end position="457"/>
    </location>
</feature>
<dbReference type="EMBL" id="DVHE01000043">
    <property type="protein sequence ID" value="HIR50650.1"/>
    <property type="molecule type" value="Genomic_DNA"/>
</dbReference>
<feature type="region of interest" description="Disordered" evidence="2">
    <location>
        <begin position="1"/>
        <end position="39"/>
    </location>
</feature>
<dbReference type="Gene3D" id="3.40.630.190">
    <property type="entry name" value="LCP protein"/>
    <property type="match status" value="1"/>
</dbReference>
<dbReference type="NCBIfam" id="TIGR00350">
    <property type="entry name" value="lytR_cpsA_psr"/>
    <property type="match status" value="1"/>
</dbReference>
<dbReference type="PANTHER" id="PTHR33392">
    <property type="entry name" value="POLYISOPRENYL-TEICHOIC ACID--PEPTIDOGLYCAN TEICHOIC ACID TRANSFERASE TAGU"/>
    <property type="match status" value="1"/>
</dbReference>
<organism evidence="5 6">
    <name type="scientific">Candidatus Avoscillospira avicola</name>
    <dbReference type="NCBI Taxonomy" id="2840706"/>
    <lineage>
        <taxon>Bacteria</taxon>
        <taxon>Bacillati</taxon>
        <taxon>Bacillota</taxon>
        <taxon>Clostridia</taxon>
        <taxon>Eubacteriales</taxon>
        <taxon>Oscillospiraceae</taxon>
        <taxon>Oscillospiraceae incertae sedis</taxon>
        <taxon>Candidatus Avoscillospira</taxon>
    </lineage>
</organism>
<feature type="compositionally biased region" description="Low complexity" evidence="2">
    <location>
        <begin position="392"/>
        <end position="405"/>
    </location>
</feature>
<accession>A0A9D1IWW8</accession>
<dbReference type="AlphaFoldDB" id="A0A9D1IWW8"/>
<keyword evidence="3" id="KW-0812">Transmembrane</keyword>
<proteinExistence type="inferred from homology"/>
<keyword evidence="3" id="KW-0472">Membrane</keyword>